<dbReference type="SUPFAM" id="SSF52833">
    <property type="entry name" value="Thioredoxin-like"/>
    <property type="match status" value="1"/>
</dbReference>
<evidence type="ECO:0000259" key="1">
    <source>
        <dbReference type="PROSITE" id="PS51352"/>
    </source>
</evidence>
<evidence type="ECO:0000313" key="3">
    <source>
        <dbReference type="Proteomes" id="UP001185092"/>
    </source>
</evidence>
<dbReference type="EMBL" id="JAVDQD010000001">
    <property type="protein sequence ID" value="MDR6237360.1"/>
    <property type="molecule type" value="Genomic_DNA"/>
</dbReference>
<evidence type="ECO:0000313" key="2">
    <source>
        <dbReference type="EMBL" id="MDR6237360.1"/>
    </source>
</evidence>
<comment type="caution">
    <text evidence="2">The sequence shown here is derived from an EMBL/GenBank/DDBJ whole genome shotgun (WGS) entry which is preliminary data.</text>
</comment>
<dbReference type="Pfam" id="PF13899">
    <property type="entry name" value="Thioredoxin_7"/>
    <property type="match status" value="1"/>
</dbReference>
<gene>
    <name evidence="2" type="ORF">HNQ88_000336</name>
</gene>
<keyword evidence="3" id="KW-1185">Reference proteome</keyword>
<accession>A0AAE3XK22</accession>
<sequence>MKNRLAVFLFMLGILLIQETTAQKKKIYNPRANANEQISDAINKARIEKKHVLVMVGGNWCSWCVKFDKFVTGDYAVSEYLDQHYILVHVNYSKENHNYRTLQELGFPQRFGFPVFVVLDEKGQRLHTQNSVYLEKDGGYDEEAVLNFLKHWSNDALNPANYEKDKN</sequence>
<dbReference type="PROSITE" id="PS51352">
    <property type="entry name" value="THIOREDOXIN_2"/>
    <property type="match status" value="1"/>
</dbReference>
<protein>
    <submittedName>
        <fullName evidence="2">Thioredoxin-related protein</fullName>
    </submittedName>
</protein>
<reference evidence="2" key="1">
    <citation type="submission" date="2023-07" db="EMBL/GenBank/DDBJ databases">
        <title>Genomic Encyclopedia of Type Strains, Phase IV (KMG-IV): sequencing the most valuable type-strain genomes for metagenomic binning, comparative biology and taxonomic classification.</title>
        <authorList>
            <person name="Goeker M."/>
        </authorList>
    </citation>
    <scope>NUCLEOTIDE SEQUENCE</scope>
    <source>
        <strain evidence="2">DSM 26174</strain>
    </source>
</reference>
<dbReference type="Gene3D" id="3.40.30.10">
    <property type="entry name" value="Glutaredoxin"/>
    <property type="match status" value="1"/>
</dbReference>
<dbReference type="InterPro" id="IPR013766">
    <property type="entry name" value="Thioredoxin_domain"/>
</dbReference>
<feature type="domain" description="Thioredoxin" evidence="1">
    <location>
        <begin position="16"/>
        <end position="154"/>
    </location>
</feature>
<dbReference type="Proteomes" id="UP001185092">
    <property type="component" value="Unassembled WGS sequence"/>
</dbReference>
<name>A0AAE3XK22_9BACT</name>
<dbReference type="AlphaFoldDB" id="A0AAE3XK22"/>
<dbReference type="RefSeq" id="WP_309936819.1">
    <property type="nucleotide sequence ID" value="NZ_AP025305.1"/>
</dbReference>
<organism evidence="2 3">
    <name type="scientific">Aureibacter tunicatorum</name>
    <dbReference type="NCBI Taxonomy" id="866807"/>
    <lineage>
        <taxon>Bacteria</taxon>
        <taxon>Pseudomonadati</taxon>
        <taxon>Bacteroidota</taxon>
        <taxon>Cytophagia</taxon>
        <taxon>Cytophagales</taxon>
        <taxon>Persicobacteraceae</taxon>
        <taxon>Aureibacter</taxon>
    </lineage>
</organism>
<proteinExistence type="predicted"/>
<dbReference type="InterPro" id="IPR036249">
    <property type="entry name" value="Thioredoxin-like_sf"/>
</dbReference>